<dbReference type="Proteomes" id="UP000799302">
    <property type="component" value="Unassembled WGS sequence"/>
</dbReference>
<evidence type="ECO:0000313" key="2">
    <source>
        <dbReference type="Proteomes" id="UP000799302"/>
    </source>
</evidence>
<sequence>MSEPAQPAVPANPILEKTPLDLWYMIWDHLSGSDLLNLRNSGGPELRQAVNNYCFRYRWFNVKKRELEVYLEHEDIYKGGWDKKKGGHYCRNDFQNVDIHDCCNERGTNSTAAVFNGGREFDFWFPTHDVGLATRQLGRPINIDWERGFDLHFASNVEKLILDVGNAVGLDFHGISYFLRQVPPRIPMPKEYVWLMRLFPKLRELAIFSASTFSTTGGYYKVQIEHQDHPPKRRLLEPTQVTTAESRQLCREKKKRVDEKWGSSIGRTI</sequence>
<evidence type="ECO:0000313" key="1">
    <source>
        <dbReference type="EMBL" id="KAF2672714.1"/>
    </source>
</evidence>
<gene>
    <name evidence="1" type="ORF">BT63DRAFT_409807</name>
</gene>
<evidence type="ECO:0008006" key="3">
    <source>
        <dbReference type="Google" id="ProtNLM"/>
    </source>
</evidence>
<proteinExistence type="predicted"/>
<reference evidence="1" key="1">
    <citation type="journal article" date="2020" name="Stud. Mycol.">
        <title>101 Dothideomycetes genomes: a test case for predicting lifestyles and emergence of pathogens.</title>
        <authorList>
            <person name="Haridas S."/>
            <person name="Albert R."/>
            <person name="Binder M."/>
            <person name="Bloem J."/>
            <person name="Labutti K."/>
            <person name="Salamov A."/>
            <person name="Andreopoulos B."/>
            <person name="Baker S."/>
            <person name="Barry K."/>
            <person name="Bills G."/>
            <person name="Bluhm B."/>
            <person name="Cannon C."/>
            <person name="Castanera R."/>
            <person name="Culley D."/>
            <person name="Daum C."/>
            <person name="Ezra D."/>
            <person name="Gonzalez J."/>
            <person name="Henrissat B."/>
            <person name="Kuo A."/>
            <person name="Liang C."/>
            <person name="Lipzen A."/>
            <person name="Lutzoni F."/>
            <person name="Magnuson J."/>
            <person name="Mondo S."/>
            <person name="Nolan M."/>
            <person name="Ohm R."/>
            <person name="Pangilinan J."/>
            <person name="Park H.-J."/>
            <person name="Ramirez L."/>
            <person name="Alfaro M."/>
            <person name="Sun H."/>
            <person name="Tritt A."/>
            <person name="Yoshinaga Y."/>
            <person name="Zwiers L.-H."/>
            <person name="Turgeon B."/>
            <person name="Goodwin S."/>
            <person name="Spatafora J."/>
            <person name="Crous P."/>
            <person name="Grigoriev I."/>
        </authorList>
    </citation>
    <scope>NUCLEOTIDE SEQUENCE</scope>
    <source>
        <strain evidence="1">CBS 115976</strain>
    </source>
</reference>
<dbReference type="EMBL" id="MU004231">
    <property type="protein sequence ID" value="KAF2672714.1"/>
    <property type="molecule type" value="Genomic_DNA"/>
</dbReference>
<name>A0A6A6UP92_9PEZI</name>
<dbReference type="AlphaFoldDB" id="A0A6A6UP92"/>
<keyword evidence="2" id="KW-1185">Reference proteome</keyword>
<organism evidence="1 2">
    <name type="scientific">Microthyrium microscopicum</name>
    <dbReference type="NCBI Taxonomy" id="703497"/>
    <lineage>
        <taxon>Eukaryota</taxon>
        <taxon>Fungi</taxon>
        <taxon>Dikarya</taxon>
        <taxon>Ascomycota</taxon>
        <taxon>Pezizomycotina</taxon>
        <taxon>Dothideomycetes</taxon>
        <taxon>Dothideomycetes incertae sedis</taxon>
        <taxon>Microthyriales</taxon>
        <taxon>Microthyriaceae</taxon>
        <taxon>Microthyrium</taxon>
    </lineage>
</organism>
<protein>
    <recommendedName>
        <fullName evidence="3">F-box domain-containing protein</fullName>
    </recommendedName>
</protein>
<accession>A0A6A6UP92</accession>